<sequence>MPMGETKMNLATQGSQKVPTAAAATTTITTTTRMLTRKNGERQGMSDTRYVEAGKYYFHVPDSPSGVNTKNWNNYKGYFGNNNANSFENNNMERYQNSEEFEDEEEP</sequence>
<comment type="caution">
    <text evidence="1">The sequence shown here is derived from an EMBL/GenBank/DDBJ whole genome shotgun (WGS) entry which is preliminary data.</text>
</comment>
<organism evidence="1 2">
    <name type="scientific">Bauhinia variegata</name>
    <name type="common">Purple orchid tree</name>
    <name type="synonym">Phanera variegata</name>
    <dbReference type="NCBI Taxonomy" id="167791"/>
    <lineage>
        <taxon>Eukaryota</taxon>
        <taxon>Viridiplantae</taxon>
        <taxon>Streptophyta</taxon>
        <taxon>Embryophyta</taxon>
        <taxon>Tracheophyta</taxon>
        <taxon>Spermatophyta</taxon>
        <taxon>Magnoliopsida</taxon>
        <taxon>eudicotyledons</taxon>
        <taxon>Gunneridae</taxon>
        <taxon>Pentapetalae</taxon>
        <taxon>rosids</taxon>
        <taxon>fabids</taxon>
        <taxon>Fabales</taxon>
        <taxon>Fabaceae</taxon>
        <taxon>Cercidoideae</taxon>
        <taxon>Cercideae</taxon>
        <taxon>Bauhiniinae</taxon>
        <taxon>Bauhinia</taxon>
    </lineage>
</organism>
<evidence type="ECO:0000313" key="2">
    <source>
        <dbReference type="Proteomes" id="UP000828941"/>
    </source>
</evidence>
<evidence type="ECO:0000313" key="1">
    <source>
        <dbReference type="EMBL" id="KAI4299426.1"/>
    </source>
</evidence>
<proteinExistence type="predicted"/>
<reference evidence="1 2" key="1">
    <citation type="journal article" date="2022" name="DNA Res.">
        <title>Chromosomal-level genome assembly of the orchid tree Bauhinia variegata (Leguminosae; Cercidoideae) supports the allotetraploid origin hypothesis of Bauhinia.</title>
        <authorList>
            <person name="Zhong Y."/>
            <person name="Chen Y."/>
            <person name="Zheng D."/>
            <person name="Pang J."/>
            <person name="Liu Y."/>
            <person name="Luo S."/>
            <person name="Meng S."/>
            <person name="Qian L."/>
            <person name="Wei D."/>
            <person name="Dai S."/>
            <person name="Zhou R."/>
        </authorList>
    </citation>
    <scope>NUCLEOTIDE SEQUENCE [LARGE SCALE GENOMIC DNA]</scope>
    <source>
        <strain evidence="1">BV-YZ2020</strain>
    </source>
</reference>
<keyword evidence="2" id="KW-1185">Reference proteome</keyword>
<protein>
    <submittedName>
        <fullName evidence="1">Uncharacterized protein</fullName>
    </submittedName>
</protein>
<dbReference type="Proteomes" id="UP000828941">
    <property type="component" value="Chromosome 13"/>
</dbReference>
<gene>
    <name evidence="1" type="ORF">L6164_032889</name>
</gene>
<dbReference type="EMBL" id="CM039438">
    <property type="protein sequence ID" value="KAI4299426.1"/>
    <property type="molecule type" value="Genomic_DNA"/>
</dbReference>
<name>A0ACB9KQ45_BAUVA</name>
<accession>A0ACB9KQ45</accession>